<dbReference type="Proteomes" id="UP000007374">
    <property type="component" value="Unassembled WGS sequence"/>
</dbReference>
<dbReference type="PANTHER" id="PTHR47816:SF4">
    <property type="entry name" value="RIBOSOMAL RNA SMALL SUBUNIT METHYLTRANSFERASE C"/>
    <property type="match status" value="1"/>
</dbReference>
<evidence type="ECO:0000256" key="3">
    <source>
        <dbReference type="ARBA" id="ARBA00022603"/>
    </source>
</evidence>
<dbReference type="PATRIC" id="fig|1231190.3.peg.295"/>
<dbReference type="InterPro" id="IPR046977">
    <property type="entry name" value="RsmC/RlmG"/>
</dbReference>
<accession>K2P2L8</accession>
<dbReference type="CDD" id="cd02440">
    <property type="entry name" value="AdoMet_MTases"/>
    <property type="match status" value="1"/>
</dbReference>
<dbReference type="InterPro" id="IPR029063">
    <property type="entry name" value="SAM-dependent_MTases_sf"/>
</dbReference>
<dbReference type="OrthoDB" id="9816072at2"/>
<dbReference type="GO" id="GO:0003676">
    <property type="term" value="F:nucleic acid binding"/>
    <property type="evidence" value="ECO:0007669"/>
    <property type="project" value="InterPro"/>
</dbReference>
<dbReference type="RefSeq" id="WP_009449435.1">
    <property type="nucleotide sequence ID" value="NZ_AMSI01000001.1"/>
</dbReference>
<keyword evidence="8" id="KW-1185">Reference proteome</keyword>
<dbReference type="EMBL" id="AMSI01000001">
    <property type="protein sequence ID" value="EKF44354.1"/>
    <property type="molecule type" value="Genomic_DNA"/>
</dbReference>
<name>K2P2L8_9HYPH</name>
<evidence type="ECO:0000256" key="2">
    <source>
        <dbReference type="ARBA" id="ARBA00022552"/>
    </source>
</evidence>
<dbReference type="GO" id="GO:0032259">
    <property type="term" value="P:methylation"/>
    <property type="evidence" value="ECO:0007669"/>
    <property type="project" value="UniProtKB-KW"/>
</dbReference>
<keyword evidence="5" id="KW-0949">S-adenosyl-L-methionine</keyword>
<feature type="domain" description="Methyltransferase small" evidence="6">
    <location>
        <begin position="167"/>
        <end position="334"/>
    </location>
</feature>
<dbReference type="InterPro" id="IPR002052">
    <property type="entry name" value="DNA_methylase_N6_adenine_CS"/>
</dbReference>
<sequence>MNDTPLPTLLFPFERGLVEPPSGQDRVLFIGAPGSLRLPEDFAGRLSMVQGFRPDYLALERAGFAVTPEATGENYDMTLVLCGRHRRENEARLAEALKRTKAGGLIVAATAKKDGGGSLRKRVEELLGIEDHASKHHGVVFWLRRPVAPDAAVLASLGDFNGEADGFATVAGGFSDDGIDAGSALLASCLPEDLSGKIADFAAGWGFLSVASAGRCPGIQSVDLYEAHHASLEAARRNMAAHAPQMPARFFWHDLLGEEVSERYDAILMNPPFHRSRAAEPDMGQQMIVSAARALKPRGKLFLVANRPLPYEEMLSKHFSAHGELLRDGTFKVLWARK</sequence>
<dbReference type="Gene3D" id="3.40.50.150">
    <property type="entry name" value="Vaccinia Virus protein VP39"/>
    <property type="match status" value="1"/>
</dbReference>
<evidence type="ECO:0000313" key="8">
    <source>
        <dbReference type="Proteomes" id="UP000007374"/>
    </source>
</evidence>
<dbReference type="SUPFAM" id="SSF53335">
    <property type="entry name" value="S-adenosyl-L-methionine-dependent methyltransferases"/>
    <property type="match status" value="1"/>
</dbReference>
<dbReference type="PROSITE" id="PS00092">
    <property type="entry name" value="N6_MTASE"/>
    <property type="match status" value="1"/>
</dbReference>
<protein>
    <submittedName>
        <fullName evidence="7">Methyltransferase small</fullName>
    </submittedName>
</protein>
<gene>
    <name evidence="7" type="ORF">NA8A_01390</name>
</gene>
<comment type="caution">
    <text evidence="7">The sequence shown here is derived from an EMBL/GenBank/DDBJ whole genome shotgun (WGS) entry which is preliminary data.</text>
</comment>
<dbReference type="InterPro" id="IPR007848">
    <property type="entry name" value="Small_mtfrase_dom"/>
</dbReference>
<keyword evidence="4 7" id="KW-0808">Transferase</keyword>
<keyword evidence="3 7" id="KW-0489">Methyltransferase</keyword>
<reference evidence="7 8" key="1">
    <citation type="journal article" date="2012" name="J. Bacteriol.">
        <title>Genome Sequence of Nitratireductor indicus Type Strain C115.</title>
        <authorList>
            <person name="Lai Q."/>
            <person name="Li G."/>
            <person name="Yu Z."/>
            <person name="Shao Z."/>
        </authorList>
    </citation>
    <scope>NUCLEOTIDE SEQUENCE [LARGE SCALE GENOMIC DNA]</scope>
    <source>
        <strain evidence="7 8">C115</strain>
    </source>
</reference>
<organism evidence="7 8">
    <name type="scientific">Nitratireductor indicus C115</name>
    <dbReference type="NCBI Taxonomy" id="1231190"/>
    <lineage>
        <taxon>Bacteria</taxon>
        <taxon>Pseudomonadati</taxon>
        <taxon>Pseudomonadota</taxon>
        <taxon>Alphaproteobacteria</taxon>
        <taxon>Hyphomicrobiales</taxon>
        <taxon>Phyllobacteriaceae</taxon>
        <taxon>Nitratireductor</taxon>
    </lineage>
</organism>
<dbReference type="STRING" id="721133.SAMN05216176_102282"/>
<dbReference type="GO" id="GO:0008757">
    <property type="term" value="F:S-adenosylmethionine-dependent methyltransferase activity"/>
    <property type="evidence" value="ECO:0007669"/>
    <property type="project" value="InterPro"/>
</dbReference>
<evidence type="ECO:0000256" key="4">
    <source>
        <dbReference type="ARBA" id="ARBA00022679"/>
    </source>
</evidence>
<dbReference type="PANTHER" id="PTHR47816">
    <property type="entry name" value="RIBOSOMAL RNA SMALL SUBUNIT METHYLTRANSFERASE C"/>
    <property type="match status" value="1"/>
</dbReference>
<evidence type="ECO:0000259" key="6">
    <source>
        <dbReference type="Pfam" id="PF05175"/>
    </source>
</evidence>
<dbReference type="GO" id="GO:0008170">
    <property type="term" value="F:N-methyltransferase activity"/>
    <property type="evidence" value="ECO:0007669"/>
    <property type="project" value="UniProtKB-ARBA"/>
</dbReference>
<evidence type="ECO:0000256" key="5">
    <source>
        <dbReference type="ARBA" id="ARBA00022691"/>
    </source>
</evidence>
<dbReference type="GO" id="GO:0006364">
    <property type="term" value="P:rRNA processing"/>
    <property type="evidence" value="ECO:0007669"/>
    <property type="project" value="UniProtKB-KW"/>
</dbReference>
<evidence type="ECO:0000313" key="7">
    <source>
        <dbReference type="EMBL" id="EKF44354.1"/>
    </source>
</evidence>
<proteinExistence type="predicted"/>
<dbReference type="eggNOG" id="COG2813">
    <property type="taxonomic scope" value="Bacteria"/>
</dbReference>
<dbReference type="Pfam" id="PF05175">
    <property type="entry name" value="MTS"/>
    <property type="match status" value="1"/>
</dbReference>
<evidence type="ECO:0000256" key="1">
    <source>
        <dbReference type="ARBA" id="ARBA00022490"/>
    </source>
</evidence>
<keyword evidence="1" id="KW-0963">Cytoplasm</keyword>
<dbReference type="AlphaFoldDB" id="K2P2L8"/>
<keyword evidence="2" id="KW-0698">rRNA processing</keyword>